<keyword evidence="3" id="KW-1185">Reference proteome</keyword>
<gene>
    <name evidence="2" type="ORF">F5544_32985</name>
</gene>
<dbReference type="EMBL" id="CP046172">
    <property type="protein sequence ID" value="QIS14434.1"/>
    <property type="molecule type" value="Genomic_DNA"/>
</dbReference>
<dbReference type="RefSeq" id="WP_167476844.1">
    <property type="nucleotide sequence ID" value="NZ_CP046172.1"/>
</dbReference>
<reference evidence="2 3" key="1">
    <citation type="journal article" date="2019" name="ACS Chem. Biol.">
        <title>Identification and Mobilization of a Cryptic Antibiotic Biosynthesis Gene Locus from a Human-Pathogenic Nocardia Isolate.</title>
        <authorList>
            <person name="Herisse M."/>
            <person name="Ishida K."/>
            <person name="Porter J.L."/>
            <person name="Howden B."/>
            <person name="Hertweck C."/>
            <person name="Stinear T.P."/>
            <person name="Pidot S.J."/>
        </authorList>
    </citation>
    <scope>NUCLEOTIDE SEQUENCE [LARGE SCALE GENOMIC DNA]</scope>
    <source>
        <strain evidence="2 3">AUSMDU00012717</strain>
    </source>
</reference>
<protein>
    <recommendedName>
        <fullName evidence="4">Acid stress chaperone HdeA</fullName>
    </recommendedName>
</protein>
<proteinExistence type="predicted"/>
<organism evidence="2 3">
    <name type="scientific">Nocardia arthritidis</name>
    <dbReference type="NCBI Taxonomy" id="228602"/>
    <lineage>
        <taxon>Bacteria</taxon>
        <taxon>Bacillati</taxon>
        <taxon>Actinomycetota</taxon>
        <taxon>Actinomycetes</taxon>
        <taxon>Mycobacteriales</taxon>
        <taxon>Nocardiaceae</taxon>
        <taxon>Nocardia</taxon>
    </lineage>
</organism>
<sequence>MRDNAFRITTASLGLTAALLLGACGTAEKAVNPGGDTKCSDYVNQDTGKKRVTVTKFLEQQRNGRAPTDQEIDTATTTVDLMCQAQRNPDTPIKNADLTGVFVPK</sequence>
<evidence type="ECO:0000313" key="3">
    <source>
        <dbReference type="Proteomes" id="UP000503540"/>
    </source>
</evidence>
<dbReference type="Proteomes" id="UP000503540">
    <property type="component" value="Chromosome"/>
</dbReference>
<feature type="chain" id="PRO_5026247298" description="Acid stress chaperone HdeA" evidence="1">
    <location>
        <begin position="30"/>
        <end position="105"/>
    </location>
</feature>
<feature type="signal peptide" evidence="1">
    <location>
        <begin position="1"/>
        <end position="29"/>
    </location>
</feature>
<keyword evidence="1" id="KW-0732">Signal</keyword>
<dbReference type="AlphaFoldDB" id="A0A6G9YMJ9"/>
<dbReference type="KEGG" id="nah:F5544_32985"/>
<evidence type="ECO:0000256" key="1">
    <source>
        <dbReference type="SAM" id="SignalP"/>
    </source>
</evidence>
<name>A0A6G9YMJ9_9NOCA</name>
<accession>A0A6G9YMJ9</accession>
<evidence type="ECO:0000313" key="2">
    <source>
        <dbReference type="EMBL" id="QIS14434.1"/>
    </source>
</evidence>
<dbReference type="PROSITE" id="PS51257">
    <property type="entry name" value="PROKAR_LIPOPROTEIN"/>
    <property type="match status" value="1"/>
</dbReference>
<evidence type="ECO:0008006" key="4">
    <source>
        <dbReference type="Google" id="ProtNLM"/>
    </source>
</evidence>